<organism evidence="2 3">
    <name type="scientific">Lentzea sokolovensis</name>
    <dbReference type="NCBI Taxonomy" id="3095429"/>
    <lineage>
        <taxon>Bacteria</taxon>
        <taxon>Bacillati</taxon>
        <taxon>Actinomycetota</taxon>
        <taxon>Actinomycetes</taxon>
        <taxon>Pseudonocardiales</taxon>
        <taxon>Pseudonocardiaceae</taxon>
        <taxon>Lentzea</taxon>
    </lineage>
</organism>
<dbReference type="EMBL" id="JAXAVU010000001">
    <property type="protein sequence ID" value="MDX8140596.1"/>
    <property type="molecule type" value="Genomic_DNA"/>
</dbReference>
<accession>A0ABU4UP62</accession>
<dbReference type="RefSeq" id="WP_319972952.1">
    <property type="nucleotide sequence ID" value="NZ_JAXAVU010000001.1"/>
</dbReference>
<feature type="transmembrane region" description="Helical" evidence="1">
    <location>
        <begin position="99"/>
        <end position="119"/>
    </location>
</feature>
<evidence type="ECO:0008006" key="4">
    <source>
        <dbReference type="Google" id="ProtNLM"/>
    </source>
</evidence>
<proteinExistence type="predicted"/>
<dbReference type="Proteomes" id="UP001285352">
    <property type="component" value="Unassembled WGS sequence"/>
</dbReference>
<feature type="transmembrane region" description="Helical" evidence="1">
    <location>
        <begin position="6"/>
        <end position="28"/>
    </location>
</feature>
<feature type="transmembrane region" description="Helical" evidence="1">
    <location>
        <begin position="48"/>
        <end position="68"/>
    </location>
</feature>
<gene>
    <name evidence="2" type="ORF">SK854_00615</name>
</gene>
<evidence type="ECO:0000313" key="3">
    <source>
        <dbReference type="Proteomes" id="UP001285352"/>
    </source>
</evidence>
<name>A0ABU4UP62_9PSEU</name>
<keyword evidence="1" id="KW-1133">Transmembrane helix</keyword>
<evidence type="ECO:0000313" key="2">
    <source>
        <dbReference type="EMBL" id="MDX8140596.1"/>
    </source>
</evidence>
<reference evidence="2 3" key="1">
    <citation type="submission" date="2023-11" db="EMBL/GenBank/DDBJ databases">
        <title>Lentzea sokolovensis, sp. nov., Lentzea kristufkii, sp. nov., and Lentzea miocenensis, sp. nov., rare actinobacteria from Sokolov Coal Basin, Miocene lacustrine sediment, Czech Republic.</title>
        <authorList>
            <person name="Lara A."/>
            <person name="Kotroba L."/>
            <person name="Nouioui I."/>
            <person name="Neumann-Schaal M."/>
            <person name="Mast Y."/>
            <person name="Chronakova A."/>
        </authorList>
    </citation>
    <scope>NUCLEOTIDE SEQUENCE [LARGE SCALE GENOMIC DNA]</scope>
    <source>
        <strain evidence="2 3">BCCO 10_0061</strain>
    </source>
</reference>
<sequence>MSAGMISLAVLNGVVSLVSTGFAIVAVVRPSALSHESTPTTGERFYAWMYAVRGVPLGLLVCVVPFLASGTVSALVLITAAVVQAGDAAIGASRREARMTVAPALASVIHVITAIAVAAP</sequence>
<protein>
    <recommendedName>
        <fullName evidence="4">DUF4267 domain-containing protein</fullName>
    </recommendedName>
</protein>
<keyword evidence="1" id="KW-0812">Transmembrane</keyword>
<keyword evidence="1" id="KW-0472">Membrane</keyword>
<comment type="caution">
    <text evidence="2">The sequence shown here is derived from an EMBL/GenBank/DDBJ whole genome shotgun (WGS) entry which is preliminary data.</text>
</comment>
<keyword evidence="3" id="KW-1185">Reference proteome</keyword>
<evidence type="ECO:0000256" key="1">
    <source>
        <dbReference type="SAM" id="Phobius"/>
    </source>
</evidence>
<reference evidence="2 3" key="2">
    <citation type="submission" date="2023-11" db="EMBL/GenBank/DDBJ databases">
        <authorList>
            <person name="Lara A.C."/>
            <person name="Chronakova A."/>
        </authorList>
    </citation>
    <scope>NUCLEOTIDE SEQUENCE [LARGE SCALE GENOMIC DNA]</scope>
    <source>
        <strain evidence="2 3">BCCO 10_0061</strain>
    </source>
</reference>